<dbReference type="Proteomes" id="UP000076503">
    <property type="component" value="Unassembled WGS sequence"/>
</dbReference>
<gene>
    <name evidence="4" type="ORF">N476_22030</name>
</gene>
<dbReference type="InterPro" id="IPR012816">
    <property type="entry name" value="NADAR"/>
</dbReference>
<accession>A0A167D165</accession>
<evidence type="ECO:0000256" key="2">
    <source>
        <dbReference type="ARBA" id="ARBA00000751"/>
    </source>
</evidence>
<comment type="caution">
    <text evidence="4">The sequence shown here is derived from an EMBL/GenBank/DDBJ whole genome shotgun (WGS) entry which is preliminary data.</text>
</comment>
<dbReference type="RefSeq" id="WP_063363150.1">
    <property type="nucleotide sequence ID" value="NZ_AUXZ01000092.1"/>
</dbReference>
<dbReference type="InterPro" id="IPR037238">
    <property type="entry name" value="YbiA-like_sf"/>
</dbReference>
<dbReference type="CDD" id="cd15457">
    <property type="entry name" value="NADAR"/>
    <property type="match status" value="1"/>
</dbReference>
<proteinExistence type="predicted"/>
<comment type="catalytic activity">
    <reaction evidence="1">
        <text>5-amino-6-(5-phospho-D-ribosylamino)uracil + H2O = 5,6-diaminouracil + D-ribose 5-phosphate</text>
        <dbReference type="Rhea" id="RHEA:55020"/>
        <dbReference type="ChEBI" id="CHEBI:15377"/>
        <dbReference type="ChEBI" id="CHEBI:46252"/>
        <dbReference type="ChEBI" id="CHEBI:58453"/>
        <dbReference type="ChEBI" id="CHEBI:78346"/>
    </reaction>
</comment>
<feature type="domain" description="NADAR" evidence="3">
    <location>
        <begin position="6"/>
        <end position="144"/>
    </location>
</feature>
<dbReference type="Gene3D" id="1.10.357.40">
    <property type="entry name" value="YbiA-like"/>
    <property type="match status" value="1"/>
</dbReference>
<evidence type="ECO:0000313" key="5">
    <source>
        <dbReference type="Proteomes" id="UP000076503"/>
    </source>
</evidence>
<reference evidence="4 5" key="1">
    <citation type="submission" date="2013-07" db="EMBL/GenBank/DDBJ databases">
        <title>Comparative Genomic and Metabolomic Analysis of Twelve Strains of Pseudoalteromonas luteoviolacea.</title>
        <authorList>
            <person name="Vynne N.G."/>
            <person name="Mansson M."/>
            <person name="Gram L."/>
        </authorList>
    </citation>
    <scope>NUCLEOTIDE SEQUENCE [LARGE SCALE GENOMIC DNA]</scope>
    <source>
        <strain evidence="4 5">H33</strain>
    </source>
</reference>
<dbReference type="EMBL" id="AUXZ01000092">
    <property type="protein sequence ID" value="KZN48301.1"/>
    <property type="molecule type" value="Genomic_DNA"/>
</dbReference>
<dbReference type="PATRIC" id="fig|1365251.3.peg.3877"/>
<dbReference type="Pfam" id="PF08719">
    <property type="entry name" value="NADAR"/>
    <property type="match status" value="1"/>
</dbReference>
<dbReference type="AlphaFoldDB" id="A0A167D165"/>
<protein>
    <recommendedName>
        <fullName evidence="3">NADAR domain-containing protein</fullName>
    </recommendedName>
</protein>
<evidence type="ECO:0000259" key="3">
    <source>
        <dbReference type="Pfam" id="PF08719"/>
    </source>
</evidence>
<evidence type="ECO:0000256" key="1">
    <source>
        <dbReference type="ARBA" id="ARBA00000022"/>
    </source>
</evidence>
<sequence>MAKVIYFFNREDKYFRLSNFAGYGFVLDGNKWRTMEHYFQAMKFEGTPQFDKTLNCGSPKQAKDLGQSRAIPIRQDWDLVKEEIMLKGLREKFKDSELRNILLGTGKKELVENSPYDKYWGIGPNGKGKNRLGVLLMQLRAEIKESNVKKTAALNALTSELVRVQLV</sequence>
<organism evidence="4 5">
    <name type="scientific">Pseudoalteromonas luteoviolacea H33</name>
    <dbReference type="NCBI Taxonomy" id="1365251"/>
    <lineage>
        <taxon>Bacteria</taxon>
        <taxon>Pseudomonadati</taxon>
        <taxon>Pseudomonadota</taxon>
        <taxon>Gammaproteobacteria</taxon>
        <taxon>Alteromonadales</taxon>
        <taxon>Pseudoalteromonadaceae</taxon>
        <taxon>Pseudoalteromonas</taxon>
    </lineage>
</organism>
<dbReference type="NCBIfam" id="TIGR02464">
    <property type="entry name" value="ribofla_fusion"/>
    <property type="match status" value="1"/>
</dbReference>
<dbReference type="OrthoDB" id="9793111at2"/>
<comment type="catalytic activity">
    <reaction evidence="2">
        <text>2,5-diamino-6-hydroxy-4-(5-phosphoribosylamino)-pyrimidine + H2O = 2,5,6-triamino-4-hydroxypyrimidine + D-ribose 5-phosphate</text>
        <dbReference type="Rhea" id="RHEA:23436"/>
        <dbReference type="ChEBI" id="CHEBI:15377"/>
        <dbReference type="ChEBI" id="CHEBI:58614"/>
        <dbReference type="ChEBI" id="CHEBI:78346"/>
        <dbReference type="ChEBI" id="CHEBI:137796"/>
    </reaction>
</comment>
<dbReference type="SUPFAM" id="SSF143990">
    <property type="entry name" value="YbiA-like"/>
    <property type="match status" value="1"/>
</dbReference>
<name>A0A167D165_9GAMM</name>
<evidence type="ECO:0000313" key="4">
    <source>
        <dbReference type="EMBL" id="KZN48301.1"/>
    </source>
</evidence>